<feature type="region of interest" description="Disordered" evidence="1">
    <location>
        <begin position="1"/>
        <end position="47"/>
    </location>
</feature>
<feature type="compositionally biased region" description="Basic and acidic residues" evidence="1">
    <location>
        <begin position="9"/>
        <end position="23"/>
    </location>
</feature>
<protein>
    <submittedName>
        <fullName evidence="2">Uncharacterized protein</fullName>
    </submittedName>
</protein>
<feature type="compositionally biased region" description="Polar residues" evidence="1">
    <location>
        <begin position="86"/>
        <end position="100"/>
    </location>
</feature>
<feature type="region of interest" description="Disordered" evidence="1">
    <location>
        <begin position="80"/>
        <end position="117"/>
    </location>
</feature>
<feature type="compositionally biased region" description="Polar residues" evidence="1">
    <location>
        <begin position="26"/>
        <end position="37"/>
    </location>
</feature>
<sequence>MQHQWRTHACCEEGKSSAPDRDGTAPTVSLANNSCATARSPLPPRPPSIRRLCIQRRGLSKAVSCFWARRHDIRIGGKLVGGAGTLRNSLPSFDTPNFASPSPPEIPEREGPLRARS</sequence>
<name>A0A4C1SQ38_EUMVA</name>
<dbReference type="AlphaFoldDB" id="A0A4C1SQ38"/>
<proteinExistence type="predicted"/>
<feature type="compositionally biased region" description="Basic and acidic residues" evidence="1">
    <location>
        <begin position="106"/>
        <end position="117"/>
    </location>
</feature>
<gene>
    <name evidence="2" type="ORF">EVAR_74841_1</name>
</gene>
<reference evidence="2 3" key="1">
    <citation type="journal article" date="2019" name="Commun. Biol.">
        <title>The bagworm genome reveals a unique fibroin gene that provides high tensile strength.</title>
        <authorList>
            <person name="Kono N."/>
            <person name="Nakamura H."/>
            <person name="Ohtoshi R."/>
            <person name="Tomita M."/>
            <person name="Numata K."/>
            <person name="Arakawa K."/>
        </authorList>
    </citation>
    <scope>NUCLEOTIDE SEQUENCE [LARGE SCALE GENOMIC DNA]</scope>
</reference>
<dbReference type="Proteomes" id="UP000299102">
    <property type="component" value="Unassembled WGS sequence"/>
</dbReference>
<evidence type="ECO:0000256" key="1">
    <source>
        <dbReference type="SAM" id="MobiDB-lite"/>
    </source>
</evidence>
<dbReference type="EMBL" id="BGZK01000012">
    <property type="protein sequence ID" value="GBP04105.1"/>
    <property type="molecule type" value="Genomic_DNA"/>
</dbReference>
<keyword evidence="3" id="KW-1185">Reference proteome</keyword>
<accession>A0A4C1SQ38</accession>
<organism evidence="2 3">
    <name type="scientific">Eumeta variegata</name>
    <name type="common">Bagworm moth</name>
    <name type="synonym">Eumeta japonica</name>
    <dbReference type="NCBI Taxonomy" id="151549"/>
    <lineage>
        <taxon>Eukaryota</taxon>
        <taxon>Metazoa</taxon>
        <taxon>Ecdysozoa</taxon>
        <taxon>Arthropoda</taxon>
        <taxon>Hexapoda</taxon>
        <taxon>Insecta</taxon>
        <taxon>Pterygota</taxon>
        <taxon>Neoptera</taxon>
        <taxon>Endopterygota</taxon>
        <taxon>Lepidoptera</taxon>
        <taxon>Glossata</taxon>
        <taxon>Ditrysia</taxon>
        <taxon>Tineoidea</taxon>
        <taxon>Psychidae</taxon>
        <taxon>Oiketicinae</taxon>
        <taxon>Eumeta</taxon>
    </lineage>
</organism>
<evidence type="ECO:0000313" key="2">
    <source>
        <dbReference type="EMBL" id="GBP04105.1"/>
    </source>
</evidence>
<comment type="caution">
    <text evidence="2">The sequence shown here is derived from an EMBL/GenBank/DDBJ whole genome shotgun (WGS) entry which is preliminary data.</text>
</comment>
<evidence type="ECO:0000313" key="3">
    <source>
        <dbReference type="Proteomes" id="UP000299102"/>
    </source>
</evidence>